<dbReference type="CDD" id="cd04301">
    <property type="entry name" value="NAT_SF"/>
    <property type="match status" value="1"/>
</dbReference>
<evidence type="ECO:0000256" key="4">
    <source>
        <dbReference type="ARBA" id="ARBA00023315"/>
    </source>
</evidence>
<evidence type="ECO:0000313" key="9">
    <source>
        <dbReference type="Proteomes" id="UP000748531"/>
    </source>
</evidence>
<dbReference type="OrthoDB" id="10039976at2759"/>
<keyword evidence="9" id="KW-1185">Reference proteome</keyword>
<dbReference type="Gene3D" id="3.40.630.30">
    <property type="match status" value="1"/>
</dbReference>
<sequence length="181" mass="20796">MDNLFSPKLLEVVGIDRLLHANVKDKMSEAIRDNIRVRPLCSSDHESYLQLLCELTDVGSVDNQEYIATFNQMMRCPDTYYILVLENISSNQIIAAATLVIERKFIHSCAKRGHIEDLVVCSEYRGNNFGKFLVEALVAIGKHQGCYKISLDCKDDKVRFYERIGFVRLNNVMYLRLDTQP</sequence>
<organism evidence="8 9">
    <name type="scientific">Paragonimus heterotremus</name>
    <dbReference type="NCBI Taxonomy" id="100268"/>
    <lineage>
        <taxon>Eukaryota</taxon>
        <taxon>Metazoa</taxon>
        <taxon>Spiralia</taxon>
        <taxon>Lophotrochozoa</taxon>
        <taxon>Platyhelminthes</taxon>
        <taxon>Trematoda</taxon>
        <taxon>Digenea</taxon>
        <taxon>Plagiorchiida</taxon>
        <taxon>Troglotremata</taxon>
        <taxon>Troglotrematidae</taxon>
        <taxon>Paragonimus</taxon>
    </lineage>
</organism>
<keyword evidence="3 6" id="KW-0808">Transferase</keyword>
<dbReference type="PROSITE" id="PS51186">
    <property type="entry name" value="GNAT"/>
    <property type="match status" value="1"/>
</dbReference>
<reference evidence="8" key="1">
    <citation type="submission" date="2019-05" db="EMBL/GenBank/DDBJ databases">
        <title>Annotation for the trematode Paragonimus heterotremus.</title>
        <authorList>
            <person name="Choi Y.-J."/>
        </authorList>
    </citation>
    <scope>NUCLEOTIDE SEQUENCE</scope>
    <source>
        <strain evidence="8">LC</strain>
    </source>
</reference>
<evidence type="ECO:0000256" key="1">
    <source>
        <dbReference type="ARBA" id="ARBA00004832"/>
    </source>
</evidence>
<dbReference type="SUPFAM" id="SSF55729">
    <property type="entry name" value="Acyl-CoA N-acyltransferases (Nat)"/>
    <property type="match status" value="1"/>
</dbReference>
<evidence type="ECO:0000259" key="7">
    <source>
        <dbReference type="PROSITE" id="PS51186"/>
    </source>
</evidence>
<dbReference type="PANTHER" id="PTHR13355">
    <property type="entry name" value="GLUCOSAMINE 6-PHOSPHATE N-ACETYLTRANSFERASE"/>
    <property type="match status" value="1"/>
</dbReference>
<dbReference type="InterPro" id="IPR016181">
    <property type="entry name" value="Acyl_CoA_acyltransferase"/>
</dbReference>
<comment type="similarity">
    <text evidence="2 6">Belongs to the acetyltransferase family. GNA1 subfamily.</text>
</comment>
<dbReference type="InterPro" id="IPR000182">
    <property type="entry name" value="GNAT_dom"/>
</dbReference>
<comment type="caution">
    <text evidence="8">The sequence shown here is derived from an EMBL/GenBank/DDBJ whole genome shotgun (WGS) entry which is preliminary data.</text>
</comment>
<dbReference type="PANTHER" id="PTHR13355:SF11">
    <property type="entry name" value="GLUCOSAMINE 6-PHOSPHATE N-ACETYLTRANSFERASE"/>
    <property type="match status" value="1"/>
</dbReference>
<dbReference type="AlphaFoldDB" id="A0A8J4WRN2"/>
<keyword evidence="4 6" id="KW-0012">Acyltransferase</keyword>
<dbReference type="Pfam" id="PF00583">
    <property type="entry name" value="Acetyltransf_1"/>
    <property type="match status" value="1"/>
</dbReference>
<accession>A0A8J4WRN2</accession>
<dbReference type="InterPro" id="IPR039143">
    <property type="entry name" value="GNPNAT1-like"/>
</dbReference>
<dbReference type="GO" id="GO:0004343">
    <property type="term" value="F:glucosamine 6-phosphate N-acetyltransferase activity"/>
    <property type="evidence" value="ECO:0007669"/>
    <property type="project" value="UniProtKB-UniRule"/>
</dbReference>
<evidence type="ECO:0000256" key="5">
    <source>
        <dbReference type="ARBA" id="ARBA00048964"/>
    </source>
</evidence>
<dbReference type="Proteomes" id="UP000748531">
    <property type="component" value="Unassembled WGS sequence"/>
</dbReference>
<dbReference type="UniPathway" id="UPA00113">
    <property type="reaction ID" value="UER00529"/>
</dbReference>
<dbReference type="FunFam" id="3.40.630.30:FF:000043">
    <property type="entry name" value="Glucosamine 6-phosphate N-acetyltransferase"/>
    <property type="match status" value="1"/>
</dbReference>
<evidence type="ECO:0000256" key="2">
    <source>
        <dbReference type="ARBA" id="ARBA00006048"/>
    </source>
</evidence>
<proteinExistence type="inferred from homology"/>
<evidence type="ECO:0000256" key="6">
    <source>
        <dbReference type="RuleBase" id="RU365086"/>
    </source>
</evidence>
<feature type="domain" description="N-acetyltransferase" evidence="7">
    <location>
        <begin position="35"/>
        <end position="181"/>
    </location>
</feature>
<dbReference type="GO" id="GO:0006048">
    <property type="term" value="P:UDP-N-acetylglucosamine biosynthetic process"/>
    <property type="evidence" value="ECO:0007669"/>
    <property type="project" value="UniProtKB-UniRule"/>
</dbReference>
<name>A0A8J4WRN2_9TREM</name>
<dbReference type="EMBL" id="LUCH01002422">
    <property type="protein sequence ID" value="KAF5401515.1"/>
    <property type="molecule type" value="Genomic_DNA"/>
</dbReference>
<gene>
    <name evidence="8" type="ORF">PHET_05123</name>
</gene>
<comment type="pathway">
    <text evidence="1 6">Nucleotide-sugar biosynthesis; UDP-N-acetyl-alpha-D-glucosamine biosynthesis; N-acetyl-alpha-D-glucosamine 1-phosphate from alpha-D-glucosamine 6-phosphate (route I): step 1/2.</text>
</comment>
<dbReference type="EC" id="2.3.1.4" evidence="6"/>
<protein>
    <recommendedName>
        <fullName evidence="6">Glucosamine 6-phosphate N-acetyltransferase</fullName>
        <ecNumber evidence="6">2.3.1.4</ecNumber>
    </recommendedName>
</protein>
<evidence type="ECO:0000256" key="3">
    <source>
        <dbReference type="ARBA" id="ARBA00022679"/>
    </source>
</evidence>
<comment type="catalytic activity">
    <reaction evidence="5 6">
        <text>D-glucosamine 6-phosphate + acetyl-CoA = N-acetyl-D-glucosamine 6-phosphate + CoA + H(+)</text>
        <dbReference type="Rhea" id="RHEA:10292"/>
        <dbReference type="ChEBI" id="CHEBI:15378"/>
        <dbReference type="ChEBI" id="CHEBI:57287"/>
        <dbReference type="ChEBI" id="CHEBI:57288"/>
        <dbReference type="ChEBI" id="CHEBI:57513"/>
        <dbReference type="ChEBI" id="CHEBI:58725"/>
        <dbReference type="EC" id="2.3.1.4"/>
    </reaction>
</comment>
<evidence type="ECO:0000313" key="8">
    <source>
        <dbReference type="EMBL" id="KAF5401515.1"/>
    </source>
</evidence>